<protein>
    <submittedName>
        <fullName evidence="1">RNA-directed DNA polymerase protein</fullName>
        <ecNumber evidence="1">2.7.7.49</ecNumber>
    </submittedName>
</protein>
<keyword evidence="1" id="KW-0548">Nucleotidyltransferase</keyword>
<accession>A0ACB7U9U2</accession>
<proteinExistence type="predicted"/>
<gene>
    <name evidence="1" type="ORF">IHE45_18G118900</name>
</gene>
<dbReference type="Proteomes" id="UP000827976">
    <property type="component" value="Chromosome 18"/>
</dbReference>
<evidence type="ECO:0000313" key="1">
    <source>
        <dbReference type="EMBL" id="KAH7657104.1"/>
    </source>
</evidence>
<comment type="caution">
    <text evidence="1">The sequence shown here is derived from an EMBL/GenBank/DDBJ whole genome shotgun (WGS) entry which is preliminary data.</text>
</comment>
<name>A0ACB7U9U2_DIOAL</name>
<evidence type="ECO:0000313" key="2">
    <source>
        <dbReference type="Proteomes" id="UP000827976"/>
    </source>
</evidence>
<reference evidence="2" key="1">
    <citation type="journal article" date="2022" name="Nat. Commun.">
        <title>Chromosome evolution and the genetic basis of agronomically important traits in greater yam.</title>
        <authorList>
            <person name="Bredeson J.V."/>
            <person name="Lyons J.B."/>
            <person name="Oniyinde I.O."/>
            <person name="Okereke N.R."/>
            <person name="Kolade O."/>
            <person name="Nnabue I."/>
            <person name="Nwadili C.O."/>
            <person name="Hribova E."/>
            <person name="Parker M."/>
            <person name="Nwogha J."/>
            <person name="Shu S."/>
            <person name="Carlson J."/>
            <person name="Kariba R."/>
            <person name="Muthemba S."/>
            <person name="Knop K."/>
            <person name="Barton G.J."/>
            <person name="Sherwood A.V."/>
            <person name="Lopez-Montes A."/>
            <person name="Asiedu R."/>
            <person name="Jamnadass R."/>
            <person name="Muchugi A."/>
            <person name="Goodstein D."/>
            <person name="Egesi C.N."/>
            <person name="Featherston J."/>
            <person name="Asfaw A."/>
            <person name="Simpson G.G."/>
            <person name="Dolezel J."/>
            <person name="Hendre P.S."/>
            <person name="Van Deynze A."/>
            <person name="Kumar P.L."/>
            <person name="Obidiegwu J.E."/>
            <person name="Bhattacharjee R."/>
            <person name="Rokhsar D.S."/>
        </authorList>
    </citation>
    <scope>NUCLEOTIDE SEQUENCE [LARGE SCALE GENOMIC DNA]</scope>
    <source>
        <strain evidence="2">cv. TDa95/00328</strain>
    </source>
</reference>
<keyword evidence="1" id="KW-0695">RNA-directed DNA polymerase</keyword>
<keyword evidence="2" id="KW-1185">Reference proteome</keyword>
<dbReference type="EMBL" id="CM037028">
    <property type="protein sequence ID" value="KAH7657104.1"/>
    <property type="molecule type" value="Genomic_DNA"/>
</dbReference>
<sequence length="485" mass="56143">MKILCWNVRGLGRPSKRHLVKNVIFSSRSDIICLQETKLQDIHKSIWRSIGGARLTSFEFLPAQGSAGGIIVAWDRSQAIGTLIHKGTFSISIEFMNTSNNSTWICTSVYGPVTRSLKTEFWNELRNFRNLHDLPWIICGDFNTTFSFNDKNTGDLNSRDISASQSFLEDLNLIDPPLHGRCYTWSNGQTEPIWVRLDRFLYSHDWIQFNPRSIQFALPRLGSDHTPICLDFGNHFPSPRIFRLEKSWYTNDQLENLIQGWWTDQNLTGCGAFIFSKKLPYLKSKIRSWAKETFGNSNVLKNSLLLELNSLDSINESRPLTEDENIRASQLRSELSTLLKQDEIYWKQRSRNTWLKVGDSNTKFFHSVANGRRNNNFIHRLSHNGHWVEGNHEIGTIFCDHFHSIFGTPIVNRFLLDWAFLFDYKARVDLSSLELPFSTEEIKLAVFGLNADKAPGPDGFPLFFFQKHWDLLQKDLITLCNNFYD</sequence>
<dbReference type="EC" id="2.7.7.49" evidence="1"/>
<organism evidence="1 2">
    <name type="scientific">Dioscorea alata</name>
    <name type="common">Purple yam</name>
    <dbReference type="NCBI Taxonomy" id="55571"/>
    <lineage>
        <taxon>Eukaryota</taxon>
        <taxon>Viridiplantae</taxon>
        <taxon>Streptophyta</taxon>
        <taxon>Embryophyta</taxon>
        <taxon>Tracheophyta</taxon>
        <taxon>Spermatophyta</taxon>
        <taxon>Magnoliopsida</taxon>
        <taxon>Liliopsida</taxon>
        <taxon>Dioscoreales</taxon>
        <taxon>Dioscoreaceae</taxon>
        <taxon>Dioscorea</taxon>
    </lineage>
</organism>
<keyword evidence="1" id="KW-0808">Transferase</keyword>